<feature type="transmembrane region" description="Helical" evidence="2">
    <location>
        <begin position="105"/>
        <end position="122"/>
    </location>
</feature>
<feature type="transmembrane region" description="Helical" evidence="2">
    <location>
        <begin position="715"/>
        <end position="732"/>
    </location>
</feature>
<feature type="transmembrane region" description="Helical" evidence="2">
    <location>
        <begin position="295"/>
        <end position="316"/>
    </location>
</feature>
<evidence type="ECO:0000256" key="2">
    <source>
        <dbReference type="SAM" id="Phobius"/>
    </source>
</evidence>
<feature type="transmembrane region" description="Helical" evidence="2">
    <location>
        <begin position="534"/>
        <end position="555"/>
    </location>
</feature>
<comment type="caution">
    <text evidence="3">The sequence shown here is derived from an EMBL/GenBank/DDBJ whole genome shotgun (WGS) entry which is preliminary data.</text>
</comment>
<evidence type="ECO:0000256" key="1">
    <source>
        <dbReference type="SAM" id="Coils"/>
    </source>
</evidence>
<feature type="transmembrane region" description="Helical" evidence="2">
    <location>
        <begin position="322"/>
        <end position="342"/>
    </location>
</feature>
<keyword evidence="1" id="KW-0175">Coiled coil</keyword>
<accession>A0ABT6HUM9</accession>
<dbReference type="NCBIfam" id="NF047321">
    <property type="entry name" value="SCO7613_CTERM"/>
    <property type="match status" value="1"/>
</dbReference>
<feature type="transmembrane region" description="Helical" evidence="2">
    <location>
        <begin position="408"/>
        <end position="427"/>
    </location>
</feature>
<feature type="transmembrane region" description="Helical" evidence="2">
    <location>
        <begin position="637"/>
        <end position="656"/>
    </location>
</feature>
<dbReference type="InterPro" id="IPR058062">
    <property type="entry name" value="SCO7613_C"/>
</dbReference>
<feature type="transmembrane region" description="Helical" evidence="2">
    <location>
        <begin position="160"/>
        <end position="180"/>
    </location>
</feature>
<feature type="transmembrane region" description="Helical" evidence="2">
    <location>
        <begin position="739"/>
        <end position="760"/>
    </location>
</feature>
<organism evidence="3 4">
    <name type="scientific">Streptomyces chengmaiensis</name>
    <dbReference type="NCBI Taxonomy" id="3040919"/>
    <lineage>
        <taxon>Bacteria</taxon>
        <taxon>Bacillati</taxon>
        <taxon>Actinomycetota</taxon>
        <taxon>Actinomycetes</taxon>
        <taxon>Kitasatosporales</taxon>
        <taxon>Streptomycetaceae</taxon>
        <taxon>Streptomyces</taxon>
    </lineage>
</organism>
<feature type="transmembrane region" description="Helical" evidence="2">
    <location>
        <begin position="240"/>
        <end position="261"/>
    </location>
</feature>
<feature type="transmembrane region" description="Helical" evidence="2">
    <location>
        <begin position="510"/>
        <end position="527"/>
    </location>
</feature>
<feature type="transmembrane region" description="Helical" evidence="2">
    <location>
        <begin position="613"/>
        <end position="630"/>
    </location>
</feature>
<evidence type="ECO:0000313" key="3">
    <source>
        <dbReference type="EMBL" id="MDH2392285.1"/>
    </source>
</evidence>
<feature type="transmembrane region" description="Helical" evidence="2">
    <location>
        <begin position="267"/>
        <end position="288"/>
    </location>
</feature>
<gene>
    <name evidence="3" type="ORF">QCN29_26610</name>
</gene>
<dbReference type="Proteomes" id="UP001223144">
    <property type="component" value="Unassembled WGS sequence"/>
</dbReference>
<dbReference type="RefSeq" id="WP_279931317.1">
    <property type="nucleotide sequence ID" value="NZ_JARWBG010000039.1"/>
</dbReference>
<proteinExistence type="predicted"/>
<keyword evidence="4" id="KW-1185">Reference proteome</keyword>
<feature type="transmembrane region" description="Helical" evidence="2">
    <location>
        <begin position="354"/>
        <end position="379"/>
    </location>
</feature>
<evidence type="ECO:0008006" key="5">
    <source>
        <dbReference type="Google" id="ProtNLM"/>
    </source>
</evidence>
<feature type="transmembrane region" description="Helical" evidence="2">
    <location>
        <begin position="74"/>
        <end position="93"/>
    </location>
</feature>
<feature type="transmembrane region" description="Helical" evidence="2">
    <location>
        <begin position="662"/>
        <end position="679"/>
    </location>
</feature>
<name>A0ABT6HUM9_9ACTN</name>
<dbReference type="EMBL" id="JARWBG010000039">
    <property type="protein sequence ID" value="MDH2392285.1"/>
    <property type="molecule type" value="Genomic_DNA"/>
</dbReference>
<feature type="transmembrane region" description="Helical" evidence="2">
    <location>
        <begin position="434"/>
        <end position="452"/>
    </location>
</feature>
<feature type="transmembrane region" description="Helical" evidence="2">
    <location>
        <begin position="691"/>
        <end position="709"/>
    </location>
</feature>
<feature type="transmembrane region" description="Helical" evidence="2">
    <location>
        <begin position="200"/>
        <end position="228"/>
    </location>
</feature>
<evidence type="ECO:0000313" key="4">
    <source>
        <dbReference type="Proteomes" id="UP001223144"/>
    </source>
</evidence>
<feature type="transmembrane region" description="Helical" evidence="2">
    <location>
        <begin position="482"/>
        <end position="504"/>
    </location>
</feature>
<protein>
    <recommendedName>
        <fullName evidence="5">Integral membrane protein</fullName>
    </recommendedName>
</protein>
<feature type="transmembrane region" description="Helical" evidence="2">
    <location>
        <begin position="458"/>
        <end position="475"/>
    </location>
</feature>
<reference evidence="3 4" key="1">
    <citation type="submission" date="2023-04" db="EMBL/GenBank/DDBJ databases">
        <title>Streptomyces chengmaiensis sp. nov. isolated from the stem of mangrove plant in Hainan.</title>
        <authorList>
            <person name="Huang X."/>
            <person name="Zhou S."/>
            <person name="Chu X."/>
            <person name="Xie Y."/>
            <person name="Lin Y."/>
        </authorList>
    </citation>
    <scope>NUCLEOTIDE SEQUENCE [LARGE SCALE GENOMIC DNA]</scope>
    <source>
        <strain evidence="3 4">HNM0663</strain>
    </source>
</reference>
<feature type="transmembrane region" description="Helical" evidence="2">
    <location>
        <begin position="561"/>
        <end position="581"/>
    </location>
</feature>
<feature type="coiled-coil region" evidence="1">
    <location>
        <begin position="11"/>
        <end position="38"/>
    </location>
</feature>
<feature type="transmembrane region" description="Helical" evidence="2">
    <location>
        <begin position="128"/>
        <end position="148"/>
    </location>
</feature>
<keyword evidence="2" id="KW-1133">Transmembrane helix</keyword>
<keyword evidence="2" id="KW-0472">Membrane</keyword>
<feature type="transmembrane region" description="Helical" evidence="2">
    <location>
        <begin position="766"/>
        <end position="786"/>
    </location>
</feature>
<feature type="transmembrane region" description="Helical" evidence="2">
    <location>
        <begin position="588"/>
        <end position="607"/>
    </location>
</feature>
<keyword evidence="2" id="KW-0812">Transmembrane</keyword>
<sequence length="804" mass="78544">MENVPPPAVELSTLDRELARLEARRAQLLARRAQLLSMPYDGFGPPAAVPVRRPATAVGPRGGPEATPTSVQNVLLALGGVLLAVAAVAFTLVSWGRLGIGGRGAVLGLVTAAALAAPAALLRRRLASTAESVAAIALVLTVLDAYALHRVVFTGVEGRVFWALAAAVLAAVWAAYGLALGRLRVPLPAAVLAVQWPPPLWAWSAGSGGPALEWALLATAVLDVVLAAGAGRAVPSAVRVVAAAGAGLTGCWALLIAGVQSVTADSATAAVLPGALLFTAAGVLVWAARRLPGAAAGLAAGAGLLAVVGAGGVVRAATPDGWAVLGYALCAAAVSGAVRAGARSGRAGPVAQGLSYAAVSVAGGAVLCTLPLLLAGALLGPAARLEGVWSGPTAAAYSSGGLVPAEPGGLPAVLILLAGAAVLWQWPGAPGGRAGGAAALVWSAGMVLPVGLGAGDGAGLAWVLAVTCTVVLVAVRGTGWPGLAEVSTACALAGGASAVLAGLATRTATFAVLGVLVAVFCLGVLFARSGAGRAVQAVFACTATVCAAGLVGAGAAAAGLAAHQAAVALLAVPAAAALAAARLGRRPVTVPLEVTGAAAGLTAVGLAAGDATWLGGVLALGGVIAGGTALRAERRPGAGYASAALLTAATWAWLAAADVTVPEAYTASVSVAVLAVGVLRRRGDAEASSWSAYGPGLAVTLVPSLAAAWGEGHWLRPLLLGVAALAVTLAGARLRLQAPLVLGGAVLAAVALHELMPYAVQAVGVLPRWLPPALAGLALLAMGATYEQRLREARRLRDALGRMS</sequence>